<name>A0A1Z4KJG1_ANAVA</name>
<reference evidence="3 5" key="1">
    <citation type="submission" date="2017-06" db="EMBL/GenBank/DDBJ databases">
        <title>Genome sequencing of cyanobaciteial culture collection at National Institute for Environmental Studies (NIES).</title>
        <authorList>
            <person name="Hirose Y."/>
            <person name="Shimura Y."/>
            <person name="Fujisawa T."/>
            <person name="Nakamura Y."/>
            <person name="Kawachi M."/>
        </authorList>
    </citation>
    <scope>NUCLEOTIDE SEQUENCE [LARGE SCALE GENOMIC DNA]</scope>
    <source>
        <strain evidence="3 5">NIES-23</strain>
    </source>
</reference>
<dbReference type="AlphaFoldDB" id="A0A1Z4KJG1"/>
<feature type="transmembrane region" description="Helical" evidence="2">
    <location>
        <begin position="195"/>
        <end position="216"/>
    </location>
</feature>
<evidence type="ECO:0000256" key="2">
    <source>
        <dbReference type="SAM" id="Phobius"/>
    </source>
</evidence>
<gene>
    <name evidence="3" type="ORF">NIES23_18930</name>
    <name evidence="4" type="ORF">NIES23_20400</name>
</gene>
<dbReference type="EMBL" id="AP018216">
    <property type="protein sequence ID" value="BAY69246.1"/>
    <property type="molecule type" value="Genomic_DNA"/>
</dbReference>
<evidence type="ECO:0000313" key="5">
    <source>
        <dbReference type="Proteomes" id="UP000217507"/>
    </source>
</evidence>
<proteinExistence type="predicted"/>
<evidence type="ECO:0000313" key="4">
    <source>
        <dbReference type="EMBL" id="BAY69246.1"/>
    </source>
</evidence>
<sequence length="330" mass="36869">MDDPIKYIDSSIKGLQDKLSTSNSVLDIEVQAELSHILSIYRRLKTAFLIAKVQDNKNKLEHIEAIAPNLNLAISALQVNSNKVLARNIRRDAEYFIRRIENPVTAFFVNNFFKFLYSTETHTKVVIGLFLALPIHLLAPIVLAYILSTSNLYLKPLFKEQLTKPISSENLVEAQKPEVKTQIKLTEYEFYEASVLLVLSAMSGATGSVVSIMLRLDQYGNPRYKETLLPIFVGAFKPAIGAFLGIFVFALINSTLLPITISKDEEKPINRWLAFLAITFVVGFSERLANDVVSQAERIVPGRGASQEKSETSASQLSAPTEEDKENDKS</sequence>
<dbReference type="EMBL" id="AP018216">
    <property type="protein sequence ID" value="BAY69102.1"/>
    <property type="molecule type" value="Genomic_DNA"/>
</dbReference>
<organism evidence="3 5">
    <name type="scientific">Trichormus variabilis NIES-23</name>
    <dbReference type="NCBI Taxonomy" id="1973479"/>
    <lineage>
        <taxon>Bacteria</taxon>
        <taxon>Bacillati</taxon>
        <taxon>Cyanobacteriota</taxon>
        <taxon>Cyanophyceae</taxon>
        <taxon>Nostocales</taxon>
        <taxon>Nostocaceae</taxon>
        <taxon>Trichormus</taxon>
    </lineage>
</organism>
<feature type="transmembrane region" description="Helical" evidence="2">
    <location>
        <begin position="125"/>
        <end position="147"/>
    </location>
</feature>
<evidence type="ECO:0000256" key="1">
    <source>
        <dbReference type="SAM" id="MobiDB-lite"/>
    </source>
</evidence>
<dbReference type="Proteomes" id="UP000217507">
    <property type="component" value="Chromosome"/>
</dbReference>
<keyword evidence="2" id="KW-1133">Transmembrane helix</keyword>
<keyword evidence="2" id="KW-0472">Membrane</keyword>
<protein>
    <submittedName>
        <fullName evidence="3">Uncharacterized protein</fullName>
    </submittedName>
</protein>
<accession>A0A1Z4KJG1</accession>
<keyword evidence="2" id="KW-0812">Transmembrane</keyword>
<feature type="transmembrane region" description="Helical" evidence="2">
    <location>
        <begin position="228"/>
        <end position="252"/>
    </location>
</feature>
<evidence type="ECO:0000313" key="3">
    <source>
        <dbReference type="EMBL" id="BAY69102.1"/>
    </source>
</evidence>
<feature type="region of interest" description="Disordered" evidence="1">
    <location>
        <begin position="300"/>
        <end position="330"/>
    </location>
</feature>
<feature type="compositionally biased region" description="Acidic residues" evidence="1">
    <location>
        <begin position="321"/>
        <end position="330"/>
    </location>
</feature>